<gene>
    <name evidence="1" type="ORF">OUZ56_008397</name>
</gene>
<evidence type="ECO:0000313" key="2">
    <source>
        <dbReference type="Proteomes" id="UP001234178"/>
    </source>
</evidence>
<keyword evidence="2" id="KW-1185">Reference proteome</keyword>
<reference evidence="1 2" key="1">
    <citation type="journal article" date="2023" name="Nucleic Acids Res.">
        <title>The hologenome of Daphnia magna reveals possible DNA methylation and microbiome-mediated evolution of the host genome.</title>
        <authorList>
            <person name="Chaturvedi A."/>
            <person name="Li X."/>
            <person name="Dhandapani V."/>
            <person name="Marshall H."/>
            <person name="Kissane S."/>
            <person name="Cuenca-Cambronero M."/>
            <person name="Asole G."/>
            <person name="Calvet F."/>
            <person name="Ruiz-Romero M."/>
            <person name="Marangio P."/>
            <person name="Guigo R."/>
            <person name="Rago D."/>
            <person name="Mirbahai L."/>
            <person name="Eastwood N."/>
            <person name="Colbourne J.K."/>
            <person name="Zhou J."/>
            <person name="Mallon E."/>
            <person name="Orsini L."/>
        </authorList>
    </citation>
    <scope>NUCLEOTIDE SEQUENCE [LARGE SCALE GENOMIC DNA]</scope>
    <source>
        <strain evidence="1">LRV0_1</strain>
    </source>
</reference>
<comment type="caution">
    <text evidence="1">The sequence shown here is derived from an EMBL/GenBank/DDBJ whole genome shotgun (WGS) entry which is preliminary data.</text>
</comment>
<organism evidence="1 2">
    <name type="scientific">Daphnia magna</name>
    <dbReference type="NCBI Taxonomy" id="35525"/>
    <lineage>
        <taxon>Eukaryota</taxon>
        <taxon>Metazoa</taxon>
        <taxon>Ecdysozoa</taxon>
        <taxon>Arthropoda</taxon>
        <taxon>Crustacea</taxon>
        <taxon>Branchiopoda</taxon>
        <taxon>Diplostraca</taxon>
        <taxon>Cladocera</taxon>
        <taxon>Anomopoda</taxon>
        <taxon>Daphniidae</taxon>
        <taxon>Daphnia</taxon>
    </lineage>
</organism>
<dbReference type="Proteomes" id="UP001234178">
    <property type="component" value="Unassembled WGS sequence"/>
</dbReference>
<proteinExistence type="predicted"/>
<dbReference type="EMBL" id="JAOYFB010000037">
    <property type="protein sequence ID" value="KAK4022955.1"/>
    <property type="molecule type" value="Genomic_DNA"/>
</dbReference>
<accession>A0ABR0ACU5</accession>
<name>A0ABR0ACU5_9CRUS</name>
<protein>
    <submittedName>
        <fullName evidence="1">Uncharacterized protein</fullName>
    </submittedName>
</protein>
<evidence type="ECO:0000313" key="1">
    <source>
        <dbReference type="EMBL" id="KAK4022955.1"/>
    </source>
</evidence>
<sequence>MTASLVESVFSISPINVLNMRPLLIQTLYLENMEMSSVTGNGLYGLGICPLSLKAALGGEESGRVFFINRDESGGHPFRAICGIVSLKTVHLQRFKWGHVLRSQV</sequence>